<proteinExistence type="predicted"/>
<dbReference type="AlphaFoldDB" id="A0A372IR54"/>
<gene>
    <name evidence="2" type="ORF">D0Y96_04165</name>
</gene>
<accession>A0A372IR54</accession>
<feature type="signal peptide" evidence="1">
    <location>
        <begin position="1"/>
        <end position="23"/>
    </location>
</feature>
<protein>
    <submittedName>
        <fullName evidence="2">Uncharacterized protein</fullName>
    </submittedName>
</protein>
<keyword evidence="3" id="KW-1185">Reference proteome</keyword>
<comment type="caution">
    <text evidence="2">The sequence shown here is derived from an EMBL/GenBank/DDBJ whole genome shotgun (WGS) entry which is preliminary data.</text>
</comment>
<keyword evidence="1" id="KW-0732">Signal</keyword>
<organism evidence="2 3">
    <name type="scientific">Paracidobacterium acidisoli</name>
    <dbReference type="NCBI Taxonomy" id="2303751"/>
    <lineage>
        <taxon>Bacteria</taxon>
        <taxon>Pseudomonadati</taxon>
        <taxon>Acidobacteriota</taxon>
        <taxon>Terriglobia</taxon>
        <taxon>Terriglobales</taxon>
        <taxon>Acidobacteriaceae</taxon>
        <taxon>Paracidobacterium</taxon>
    </lineage>
</organism>
<dbReference type="OrthoDB" id="117742at2"/>
<evidence type="ECO:0000313" key="3">
    <source>
        <dbReference type="Proteomes" id="UP000264702"/>
    </source>
</evidence>
<name>A0A372IR54_9BACT</name>
<evidence type="ECO:0000313" key="2">
    <source>
        <dbReference type="EMBL" id="RFU17364.1"/>
    </source>
</evidence>
<feature type="chain" id="PRO_5016970591" evidence="1">
    <location>
        <begin position="24"/>
        <end position="303"/>
    </location>
</feature>
<reference evidence="2 3" key="1">
    <citation type="submission" date="2018-08" db="EMBL/GenBank/DDBJ databases">
        <title>Acidipila sp. 4G-K13, an acidobacterium isolated from forest soil.</title>
        <authorList>
            <person name="Gao Z.-H."/>
            <person name="Qiu L.-H."/>
        </authorList>
    </citation>
    <scope>NUCLEOTIDE SEQUENCE [LARGE SCALE GENOMIC DNA]</scope>
    <source>
        <strain evidence="2 3">4G-K13</strain>
    </source>
</reference>
<dbReference type="RefSeq" id="WP_117298112.1">
    <property type="nucleotide sequence ID" value="NZ_QVQT02000002.1"/>
</dbReference>
<dbReference type="EMBL" id="QVQT01000002">
    <property type="protein sequence ID" value="RFU17364.1"/>
    <property type="molecule type" value="Genomic_DNA"/>
</dbReference>
<dbReference type="Proteomes" id="UP000264702">
    <property type="component" value="Unassembled WGS sequence"/>
</dbReference>
<sequence>MRFRHLAGLFFFFLIPAAPGTFAQQAPAAPPQSSAADEAPVALVRIATQNELAAVREHTPLRFQLRKIDDRRDTTREIIETRNGDVARLIAVNGKPLSPDAMQAEVGRLEYLREHPELQEHRRKREQEDTDRVNGIIRLLPDAFLYRDEGMTPCPSGQCRRFTFSPKPDFDPPNLEANILRGMAGEMWIDPGQQRITRIEGHLIDDVDFGWGVLGRLHKGGTVLLEQSEVGSHQWAITRLKLNLTGRALLVKSLSIQLTEEESSFSPLPSPVDFRQAIQMLIHSDGSSAQLAGLRDEPAPAQL</sequence>
<evidence type="ECO:0000256" key="1">
    <source>
        <dbReference type="SAM" id="SignalP"/>
    </source>
</evidence>